<evidence type="ECO:0000256" key="1">
    <source>
        <dbReference type="ARBA" id="ARBA00003520"/>
    </source>
</evidence>
<organism evidence="3 4">
    <name type="scientific">Echinococcus multilocularis</name>
    <name type="common">Fox tapeworm</name>
    <dbReference type="NCBI Taxonomy" id="6211"/>
    <lineage>
        <taxon>Eukaryota</taxon>
        <taxon>Metazoa</taxon>
        <taxon>Spiralia</taxon>
        <taxon>Lophotrochozoa</taxon>
        <taxon>Platyhelminthes</taxon>
        <taxon>Cestoda</taxon>
        <taxon>Eucestoda</taxon>
        <taxon>Cyclophyllidea</taxon>
        <taxon>Taeniidae</taxon>
        <taxon>Echinococcus</taxon>
    </lineage>
</organism>
<dbReference type="InterPro" id="IPR043129">
    <property type="entry name" value="ATPase_NBD"/>
</dbReference>
<name>A0A068YE85_ECHMU</name>
<comment type="function">
    <text evidence="1">Actins are highly conserved proteins that are involved in various types of cell motility and are ubiquitously expressed in all eukaryotic cells.</text>
</comment>
<evidence type="ECO:0000256" key="2">
    <source>
        <dbReference type="RuleBase" id="RU000487"/>
    </source>
</evidence>
<reference evidence="3" key="2">
    <citation type="submission" date="2015-11" db="EMBL/GenBank/DDBJ databases">
        <authorList>
            <person name="Zhang Y."/>
            <person name="Guo Z."/>
        </authorList>
    </citation>
    <scope>NUCLEOTIDE SEQUENCE</scope>
</reference>
<proteinExistence type="inferred from homology"/>
<dbReference type="Proteomes" id="UP000017246">
    <property type="component" value="Unassembled WGS sequence"/>
</dbReference>
<dbReference type="Gene3D" id="3.90.640.10">
    <property type="entry name" value="Actin, Chain A, domain 4"/>
    <property type="match status" value="1"/>
</dbReference>
<accession>A0A068YE85</accession>
<dbReference type="PRINTS" id="PR00190">
    <property type="entry name" value="ACTIN"/>
</dbReference>
<dbReference type="SMART" id="SM00268">
    <property type="entry name" value="ACTIN"/>
    <property type="match status" value="1"/>
</dbReference>
<evidence type="ECO:0000313" key="4">
    <source>
        <dbReference type="Proteomes" id="UP000017246"/>
    </source>
</evidence>
<dbReference type="eggNOG" id="KOG0676">
    <property type="taxonomic scope" value="Eukaryota"/>
</dbReference>
<dbReference type="PANTHER" id="PTHR11937">
    <property type="entry name" value="ACTIN"/>
    <property type="match status" value="1"/>
</dbReference>
<dbReference type="Gene3D" id="3.30.420.40">
    <property type="match status" value="2"/>
</dbReference>
<dbReference type="CDD" id="cd10169">
    <property type="entry name" value="ASKHA_NBD_actin-like"/>
    <property type="match status" value="1"/>
</dbReference>
<dbReference type="OMA" id="ICITKEA"/>
<dbReference type="AlphaFoldDB" id="A0A068YE85"/>
<dbReference type="EMBL" id="LN902846">
    <property type="protein sequence ID" value="CDS41623.1"/>
    <property type="molecule type" value="Genomic_DNA"/>
</dbReference>
<gene>
    <name evidence="3" type="ORF">EmuJ_000928900</name>
</gene>
<sequence length="345" mass="37713">MGDSLIPIVIDTGTQEWRAGFANEPYPGVTLVPSLQNLEGSEVVENGVVLEFKGSHKAVSYYTKHIQECLTGLRAESKSAHLLLAVPQKMSDTYRKRLTEVLFENFDFHSVFYVIQPLLAAYSSGYSNCLVVDSGYSNTGILAVKNLYPLGESERVLPLGGRNIDRYLRHLSGDKLAAYNEAGLRHVKVNYCSVASSFPKSNDNTRTVVTMPDGKKLTLGEELTLAPEMLFNPSLGGLADVMPIDQAAIRSALSLEENDAYAVLETVVLAGGNTAFPGTASRMQVGIATRTVPRINKRVIKHRQGIEAVWIGGTIIASTQTYPKICITKEAYKERGSAVAIDRWL</sequence>
<reference evidence="3" key="1">
    <citation type="journal article" date="2013" name="Nature">
        <title>The genomes of four tapeworm species reveal adaptations to parasitism.</title>
        <authorList>
            <person name="Tsai I.J."/>
            <person name="Zarowiecki M."/>
            <person name="Holroyd N."/>
            <person name="Garciarrubio A."/>
            <person name="Sanchez-Flores A."/>
            <person name="Brooks K.L."/>
            <person name="Tracey A."/>
            <person name="Bobes R.J."/>
            <person name="Fragoso G."/>
            <person name="Sciutto E."/>
            <person name="Aslett M."/>
            <person name="Beasley H."/>
            <person name="Bennett H.M."/>
            <person name="Cai J."/>
            <person name="Camicia F."/>
            <person name="Clark R."/>
            <person name="Cucher M."/>
            <person name="De Silva N."/>
            <person name="Day T.A."/>
            <person name="Deplazes P."/>
            <person name="Estrada K."/>
            <person name="Fernandez C."/>
            <person name="Holland P.W."/>
            <person name="Hou J."/>
            <person name="Hu S."/>
            <person name="Huckvale T."/>
            <person name="Hung S.S."/>
            <person name="Kamenetzky L."/>
            <person name="Keane J.A."/>
            <person name="Kiss F."/>
            <person name="Koziol U."/>
            <person name="Lambert O."/>
            <person name="Liu K."/>
            <person name="Luo X."/>
            <person name="Luo Y."/>
            <person name="Macchiaroli N."/>
            <person name="Nichol S."/>
            <person name="Paps J."/>
            <person name="Parkinson J."/>
            <person name="Pouchkina-Stantcheva N."/>
            <person name="Riddiford N."/>
            <person name="Rosenzvit M."/>
            <person name="Salinas G."/>
            <person name="Wasmuth J.D."/>
            <person name="Zamanian M."/>
            <person name="Zheng Y."/>
            <person name="Cai X."/>
            <person name="Soberon X."/>
            <person name="Olson P.D."/>
            <person name="Laclette J.P."/>
            <person name="Brehm K."/>
            <person name="Berriman M."/>
            <person name="Garciarrubio A."/>
            <person name="Bobes R.J."/>
            <person name="Fragoso G."/>
            <person name="Sanchez-Flores A."/>
            <person name="Estrada K."/>
            <person name="Cevallos M.A."/>
            <person name="Morett E."/>
            <person name="Gonzalez V."/>
            <person name="Portillo T."/>
            <person name="Ochoa-Leyva A."/>
            <person name="Jose M.V."/>
            <person name="Sciutto E."/>
            <person name="Landa A."/>
            <person name="Jimenez L."/>
            <person name="Valdes V."/>
            <person name="Carrero J.C."/>
            <person name="Larralde C."/>
            <person name="Morales-Montor J."/>
            <person name="Limon-Lason J."/>
            <person name="Soberon X."/>
            <person name="Laclette J.P."/>
        </authorList>
    </citation>
    <scope>NUCLEOTIDE SEQUENCE [LARGE SCALE GENOMIC DNA]</scope>
</reference>
<dbReference type="InterPro" id="IPR004000">
    <property type="entry name" value="Actin"/>
</dbReference>
<dbReference type="SUPFAM" id="SSF53067">
    <property type="entry name" value="Actin-like ATPase domain"/>
    <property type="match status" value="2"/>
</dbReference>
<evidence type="ECO:0000313" key="3">
    <source>
        <dbReference type="EMBL" id="CDS41623.1"/>
    </source>
</evidence>
<dbReference type="STRING" id="6211.A0A068YE85"/>
<comment type="similarity">
    <text evidence="2">Belongs to the actin family.</text>
</comment>
<protein>
    <submittedName>
        <fullName evidence="3">Actin cytoplasmic</fullName>
    </submittedName>
</protein>
<keyword evidence="4" id="KW-1185">Reference proteome</keyword>
<dbReference type="Pfam" id="PF00022">
    <property type="entry name" value="Actin"/>
    <property type="match status" value="2"/>
</dbReference>
<dbReference type="OrthoDB" id="6220758at2759"/>